<keyword evidence="2" id="KW-1185">Reference proteome</keyword>
<organism evidence="1 2">
    <name type="scientific">Linderina macrospora</name>
    <dbReference type="NCBI Taxonomy" id="4868"/>
    <lineage>
        <taxon>Eukaryota</taxon>
        <taxon>Fungi</taxon>
        <taxon>Fungi incertae sedis</taxon>
        <taxon>Zoopagomycota</taxon>
        <taxon>Kickxellomycotina</taxon>
        <taxon>Kickxellomycetes</taxon>
        <taxon>Kickxellales</taxon>
        <taxon>Kickxellaceae</taxon>
        <taxon>Linderina</taxon>
    </lineage>
</organism>
<accession>A0ACC1J013</accession>
<protein>
    <submittedName>
        <fullName evidence="1">Uncharacterized protein</fullName>
    </submittedName>
</protein>
<name>A0ACC1J013_9FUNG</name>
<proteinExistence type="predicted"/>
<evidence type="ECO:0000313" key="1">
    <source>
        <dbReference type="EMBL" id="KAJ1932194.1"/>
    </source>
</evidence>
<dbReference type="Proteomes" id="UP001150603">
    <property type="component" value="Unassembled WGS sequence"/>
</dbReference>
<reference evidence="1" key="1">
    <citation type="submission" date="2022-07" db="EMBL/GenBank/DDBJ databases">
        <title>Phylogenomic reconstructions and comparative analyses of Kickxellomycotina fungi.</title>
        <authorList>
            <person name="Reynolds N.K."/>
            <person name="Stajich J.E."/>
            <person name="Barry K."/>
            <person name="Grigoriev I.V."/>
            <person name="Crous P."/>
            <person name="Smith M.E."/>
        </authorList>
    </citation>
    <scope>NUCLEOTIDE SEQUENCE</scope>
    <source>
        <strain evidence="1">NRRL 5244</strain>
    </source>
</reference>
<comment type="caution">
    <text evidence="1">The sequence shown here is derived from an EMBL/GenBank/DDBJ whole genome shotgun (WGS) entry which is preliminary data.</text>
</comment>
<gene>
    <name evidence="1" type="ORF">FBU59_006458</name>
</gene>
<feature type="non-terminal residue" evidence="1">
    <location>
        <position position="343"/>
    </location>
</feature>
<sequence length="343" mass="38446">MDPLVILRATECVTDLYIILKDSCHCKPQIEDMLLGITNSGKNWANVRSAMFIGTGFAECGSTKGDNPAVENDAKKIVKVFAEVFPNITSIAYSPEGYDKRTNGLDYNNPAPLFPMYDMLVRHYRHQLTFIQGLHPLLPSVISSAAAETTDLMLSAAYLDRYAEHPLFDPSVLRKVTIYNISNGVDWSWFKPTKENEIVFSDLVEANFIFAECAHRTVKLDPTCGFVLRFPILCLLRVGDSAPYYDDFYSLFHRSPITTLAMGESVKDLSLFDTRIAANAQILDIIARPNADEQTQLPTKTIARFYSTMLKVQDLYIVGNTFPLTSIGQLVGVLKMTIELDED</sequence>
<evidence type="ECO:0000313" key="2">
    <source>
        <dbReference type="Proteomes" id="UP001150603"/>
    </source>
</evidence>
<dbReference type="EMBL" id="JANBPW010005640">
    <property type="protein sequence ID" value="KAJ1932194.1"/>
    <property type="molecule type" value="Genomic_DNA"/>
</dbReference>